<organism evidence="10 11">
    <name type="scientific">Thermotalea metallivorans</name>
    <dbReference type="NCBI Taxonomy" id="520762"/>
    <lineage>
        <taxon>Bacteria</taxon>
        <taxon>Bacillati</taxon>
        <taxon>Bacillota</taxon>
        <taxon>Clostridia</taxon>
        <taxon>Peptostreptococcales</taxon>
        <taxon>Thermotaleaceae</taxon>
        <taxon>Thermotalea</taxon>
    </lineage>
</organism>
<accession>A0A140KZF4</accession>
<dbReference type="PROSITE" id="PS00688">
    <property type="entry name" value="SIGMA54_INTERACT_3"/>
    <property type="match status" value="1"/>
</dbReference>
<evidence type="ECO:0000256" key="2">
    <source>
        <dbReference type="ARBA" id="ARBA00022797"/>
    </source>
</evidence>
<proteinExistence type="predicted"/>
<dbReference type="InterPro" id="IPR025662">
    <property type="entry name" value="Sigma_54_int_dom_ATP-bd_1"/>
</dbReference>
<keyword evidence="2" id="KW-0058">Aromatic hydrocarbons catabolism</keyword>
<dbReference type="PROSITE" id="PS00676">
    <property type="entry name" value="SIGMA54_INTERACT_2"/>
    <property type="match status" value="1"/>
</dbReference>
<dbReference type="Gene3D" id="1.10.10.60">
    <property type="entry name" value="Homeodomain-like"/>
    <property type="match status" value="1"/>
</dbReference>
<dbReference type="PANTHER" id="PTHR32071:SF57">
    <property type="entry name" value="C4-DICARBOXYLATE TRANSPORT TRANSCRIPTIONAL REGULATORY PROTEIN DCTD"/>
    <property type="match status" value="1"/>
</dbReference>
<gene>
    <name evidence="10" type="primary">zraR_4</name>
    <name evidence="10" type="ORF">AN619_29740</name>
</gene>
<evidence type="ECO:0000313" key="10">
    <source>
        <dbReference type="EMBL" id="KXG73679.1"/>
    </source>
</evidence>
<keyword evidence="1" id="KW-0547">Nucleotide-binding</keyword>
<dbReference type="InterPro" id="IPR025943">
    <property type="entry name" value="Sigma_54_int_dom_ATP-bd_2"/>
</dbReference>
<keyword evidence="7" id="KW-0804">Transcription</keyword>
<dbReference type="EMBL" id="LOEE01000083">
    <property type="protein sequence ID" value="KXG73679.1"/>
    <property type="molecule type" value="Genomic_DNA"/>
</dbReference>
<evidence type="ECO:0000256" key="8">
    <source>
        <dbReference type="ARBA" id="ARBA00029500"/>
    </source>
</evidence>
<dbReference type="Proteomes" id="UP000070456">
    <property type="component" value="Unassembled WGS sequence"/>
</dbReference>
<protein>
    <recommendedName>
        <fullName evidence="8">HTH-type transcriptional regulatory protein TyrR</fullName>
    </recommendedName>
</protein>
<dbReference type="OrthoDB" id="9803970at2"/>
<dbReference type="Gene3D" id="1.10.8.60">
    <property type="match status" value="1"/>
</dbReference>
<dbReference type="InterPro" id="IPR003593">
    <property type="entry name" value="AAA+_ATPase"/>
</dbReference>
<dbReference type="InterPro" id="IPR058031">
    <property type="entry name" value="AAA_lid_NorR"/>
</dbReference>
<keyword evidence="5" id="KW-0238">DNA-binding</keyword>
<evidence type="ECO:0000256" key="4">
    <source>
        <dbReference type="ARBA" id="ARBA00023015"/>
    </source>
</evidence>
<dbReference type="SMART" id="SM00382">
    <property type="entry name" value="AAA"/>
    <property type="match status" value="1"/>
</dbReference>
<name>A0A140KZF4_9FIRM</name>
<evidence type="ECO:0000259" key="9">
    <source>
        <dbReference type="PROSITE" id="PS50045"/>
    </source>
</evidence>
<dbReference type="InterPro" id="IPR002078">
    <property type="entry name" value="Sigma_54_int"/>
</dbReference>
<dbReference type="InterPro" id="IPR030828">
    <property type="entry name" value="HTH_TyrR"/>
</dbReference>
<dbReference type="PROSITE" id="PS50045">
    <property type="entry name" value="SIGMA54_INTERACT_4"/>
    <property type="match status" value="1"/>
</dbReference>
<dbReference type="PROSITE" id="PS00675">
    <property type="entry name" value="SIGMA54_INTERACT_1"/>
    <property type="match status" value="1"/>
</dbReference>
<dbReference type="PATRIC" id="fig|520762.4.peg.3278"/>
<comment type="caution">
    <text evidence="10">The sequence shown here is derived from an EMBL/GenBank/DDBJ whole genome shotgun (WGS) entry which is preliminary data.</text>
</comment>
<dbReference type="GO" id="GO:0005524">
    <property type="term" value="F:ATP binding"/>
    <property type="evidence" value="ECO:0007669"/>
    <property type="project" value="UniProtKB-KW"/>
</dbReference>
<evidence type="ECO:0000256" key="5">
    <source>
        <dbReference type="ARBA" id="ARBA00023125"/>
    </source>
</evidence>
<dbReference type="InterPro" id="IPR025944">
    <property type="entry name" value="Sigma_54_int_dom_CS"/>
</dbReference>
<keyword evidence="3" id="KW-0067">ATP-binding</keyword>
<dbReference type="FunFam" id="3.40.50.300:FF:000006">
    <property type="entry name" value="DNA-binding transcriptional regulator NtrC"/>
    <property type="match status" value="1"/>
</dbReference>
<feature type="domain" description="Sigma-54 factor interaction" evidence="9">
    <location>
        <begin position="45"/>
        <end position="274"/>
    </location>
</feature>
<dbReference type="Pfam" id="PF25601">
    <property type="entry name" value="AAA_lid_14"/>
    <property type="match status" value="1"/>
</dbReference>
<reference evidence="10 11" key="1">
    <citation type="submission" date="2015-12" db="EMBL/GenBank/DDBJ databases">
        <title>Draft genome sequence of the thermoanaerobe Thermotalea metallivorans, an isolate from the runoff channel of the Great Artesian Basin, Australia.</title>
        <authorList>
            <person name="Patel B.K."/>
        </authorList>
    </citation>
    <scope>NUCLEOTIDE SEQUENCE [LARGE SCALE GENOMIC DNA]</scope>
    <source>
        <strain evidence="10 11">B2-1</strain>
    </source>
</reference>
<dbReference type="InterPro" id="IPR027417">
    <property type="entry name" value="P-loop_NTPase"/>
</dbReference>
<keyword evidence="6" id="KW-0010">Activator</keyword>
<dbReference type="AlphaFoldDB" id="A0A140KZF4"/>
<dbReference type="CDD" id="cd00009">
    <property type="entry name" value="AAA"/>
    <property type="match status" value="1"/>
</dbReference>
<dbReference type="GO" id="GO:0006355">
    <property type="term" value="P:regulation of DNA-templated transcription"/>
    <property type="evidence" value="ECO:0007669"/>
    <property type="project" value="InterPro"/>
</dbReference>
<dbReference type="SUPFAM" id="SSF52540">
    <property type="entry name" value="P-loop containing nucleoside triphosphate hydrolases"/>
    <property type="match status" value="1"/>
</dbReference>
<dbReference type="InterPro" id="IPR009057">
    <property type="entry name" value="Homeodomain-like_sf"/>
</dbReference>
<keyword evidence="4" id="KW-0805">Transcription regulation</keyword>
<dbReference type="FunFam" id="1.10.8.60:FF:000014">
    <property type="entry name" value="DNA-binding transcriptional regulator NtrC"/>
    <property type="match status" value="1"/>
</dbReference>
<dbReference type="Gene3D" id="3.40.50.300">
    <property type="entry name" value="P-loop containing nucleotide triphosphate hydrolases"/>
    <property type="match status" value="1"/>
</dbReference>
<dbReference type="PANTHER" id="PTHR32071">
    <property type="entry name" value="TRANSCRIPTIONAL REGULATORY PROTEIN"/>
    <property type="match status" value="1"/>
</dbReference>
<dbReference type="SUPFAM" id="SSF46689">
    <property type="entry name" value="Homeodomain-like"/>
    <property type="match status" value="1"/>
</dbReference>
<evidence type="ECO:0000256" key="3">
    <source>
        <dbReference type="ARBA" id="ARBA00022840"/>
    </source>
</evidence>
<sequence length="361" mass="40771">MFQGVVALYPERVSADKVKMKNPVIDLTGIGQESSVKLNPIFEEIIGKSKVLEKALLIAQKASGTASTVLIRGESGTGKELVAKAIHYSSNRAGKPFVKINCGAIPSTLLESELFGHEQGAFTGAIRRRKGKFEQAHGGTIFLDEIGDMPLEMQVKLLRILQEQEFERVGGEETIKCDVRIIAATNRNLLELMEKEQFREDLYYRLNVIPIYLPALKERREDIPLLVRHFIHKICGKIGREIVELSEEAERCFYNYDWPGNIRELENLLERLIVLAEGNRISLEDLPPYIANRYQDLGPSTQGDRLINMNQNGEMATLEEYEKEIIRHAIKKFGSFNAAGKALGVTHKTVAFKARKYNIIE</sequence>
<keyword evidence="11" id="KW-1185">Reference proteome</keyword>
<evidence type="ECO:0000256" key="7">
    <source>
        <dbReference type="ARBA" id="ARBA00023163"/>
    </source>
</evidence>
<dbReference type="GO" id="GO:0003677">
    <property type="term" value="F:DNA binding"/>
    <property type="evidence" value="ECO:0007669"/>
    <property type="project" value="UniProtKB-KW"/>
</dbReference>
<evidence type="ECO:0000313" key="11">
    <source>
        <dbReference type="Proteomes" id="UP000070456"/>
    </source>
</evidence>
<evidence type="ECO:0000256" key="1">
    <source>
        <dbReference type="ARBA" id="ARBA00022741"/>
    </source>
</evidence>
<dbReference type="Pfam" id="PF00158">
    <property type="entry name" value="Sigma54_activat"/>
    <property type="match status" value="1"/>
</dbReference>
<dbReference type="Pfam" id="PF18024">
    <property type="entry name" value="HTH_50"/>
    <property type="match status" value="1"/>
</dbReference>
<evidence type="ECO:0000256" key="6">
    <source>
        <dbReference type="ARBA" id="ARBA00023159"/>
    </source>
</evidence>
<dbReference type="STRING" id="520762.AN619_29740"/>